<dbReference type="InterPro" id="IPR003593">
    <property type="entry name" value="AAA+_ATPase"/>
</dbReference>
<dbReference type="AlphaFoldDB" id="A0A917WK15"/>
<keyword evidence="3" id="KW-0201">Cytochrome c-type biogenesis</keyword>
<reference evidence="8" key="1">
    <citation type="journal article" date="2014" name="Int. J. Syst. Evol. Microbiol.">
        <title>Complete genome sequence of Corynebacterium casei LMG S-19264T (=DSM 44701T), isolated from a smear-ripened cheese.</title>
        <authorList>
            <consortium name="US DOE Joint Genome Institute (JGI-PGF)"/>
            <person name="Walter F."/>
            <person name="Albersmeier A."/>
            <person name="Kalinowski J."/>
            <person name="Ruckert C."/>
        </authorList>
    </citation>
    <scope>NUCLEOTIDE SEQUENCE</scope>
    <source>
        <strain evidence="8">CGMCC 1.6293</strain>
    </source>
</reference>
<dbReference type="PANTHER" id="PTHR43499">
    <property type="entry name" value="ABC TRANSPORTER I FAMILY MEMBER 1"/>
    <property type="match status" value="1"/>
</dbReference>
<dbReference type="InterPro" id="IPR027417">
    <property type="entry name" value="P-loop_NTPase"/>
</dbReference>
<comment type="caution">
    <text evidence="8">The sequence shown here is derived from an EMBL/GenBank/DDBJ whole genome shotgun (WGS) entry which is preliminary data.</text>
</comment>
<evidence type="ECO:0000256" key="1">
    <source>
        <dbReference type="ARBA" id="ARBA00022448"/>
    </source>
</evidence>
<dbReference type="NCBIfam" id="TIGR01189">
    <property type="entry name" value="ccmA"/>
    <property type="match status" value="1"/>
</dbReference>
<dbReference type="InterPro" id="IPR005895">
    <property type="entry name" value="ABC_transptr_haem_export_CcmA"/>
</dbReference>
<evidence type="ECO:0000313" key="8">
    <source>
        <dbReference type="EMBL" id="GGM11588.1"/>
    </source>
</evidence>
<dbReference type="Gene3D" id="3.40.50.300">
    <property type="entry name" value="P-loop containing nucleotide triphosphate hydrolases"/>
    <property type="match status" value="1"/>
</dbReference>
<keyword evidence="6" id="KW-0472">Membrane</keyword>
<name>A0A917WK15_9RHOB</name>
<dbReference type="GO" id="GO:0017004">
    <property type="term" value="P:cytochrome complex assembly"/>
    <property type="evidence" value="ECO:0007669"/>
    <property type="project" value="UniProtKB-KW"/>
</dbReference>
<reference evidence="8" key="2">
    <citation type="submission" date="2020-09" db="EMBL/GenBank/DDBJ databases">
        <authorList>
            <person name="Sun Q."/>
            <person name="Zhou Y."/>
        </authorList>
    </citation>
    <scope>NUCLEOTIDE SEQUENCE</scope>
    <source>
        <strain evidence="8">CGMCC 1.6293</strain>
    </source>
</reference>
<keyword evidence="4 8" id="KW-0067">ATP-binding</keyword>
<dbReference type="Pfam" id="PF00005">
    <property type="entry name" value="ABC_tran"/>
    <property type="match status" value="1"/>
</dbReference>
<proteinExistence type="predicted"/>
<evidence type="ECO:0000256" key="4">
    <source>
        <dbReference type="ARBA" id="ARBA00022840"/>
    </source>
</evidence>
<dbReference type="SMART" id="SM00382">
    <property type="entry name" value="AAA"/>
    <property type="match status" value="1"/>
</dbReference>
<dbReference type="PROSITE" id="PS00211">
    <property type="entry name" value="ABC_TRANSPORTER_1"/>
    <property type="match status" value="1"/>
</dbReference>
<dbReference type="SUPFAM" id="SSF52540">
    <property type="entry name" value="P-loop containing nucleoside triphosphate hydrolases"/>
    <property type="match status" value="1"/>
</dbReference>
<feature type="domain" description="ABC transporter" evidence="7">
    <location>
        <begin position="3"/>
        <end position="202"/>
    </location>
</feature>
<dbReference type="Proteomes" id="UP000649829">
    <property type="component" value="Unassembled WGS sequence"/>
</dbReference>
<evidence type="ECO:0000313" key="9">
    <source>
        <dbReference type="Proteomes" id="UP000649829"/>
    </source>
</evidence>
<dbReference type="PANTHER" id="PTHR43499:SF1">
    <property type="entry name" value="ABC TRANSPORTER I FAMILY MEMBER 1"/>
    <property type="match status" value="1"/>
</dbReference>
<sequence>MELIVEDLSVARGGMAVLEGVCFRLACGHALVLRGPNGAGKTTLLRTLAGLQPPRGGRISLDREAMVYAAHADGIKAVLTVEENLRFWADLYRVDAVGAALEAFALGPLADRPAGALSAGQKRRLGLARLLVTGRRVWVLDEPTVSLDAEAVGMFARAVRAHLAGGGLAVIATHIELGLEAEVLDVARFRPRRVVTGDEDFL</sequence>
<dbReference type="PROSITE" id="PS50893">
    <property type="entry name" value="ABC_TRANSPORTER_2"/>
    <property type="match status" value="1"/>
</dbReference>
<evidence type="ECO:0000259" key="7">
    <source>
        <dbReference type="PROSITE" id="PS50893"/>
    </source>
</evidence>
<dbReference type="RefSeq" id="WP_028288344.1">
    <property type="nucleotide sequence ID" value="NZ_BMLF01000003.1"/>
</dbReference>
<keyword evidence="1" id="KW-0813">Transport</keyword>
<dbReference type="EMBL" id="BMLF01000003">
    <property type="protein sequence ID" value="GGM11588.1"/>
    <property type="molecule type" value="Genomic_DNA"/>
</dbReference>
<dbReference type="InterPro" id="IPR003439">
    <property type="entry name" value="ABC_transporter-like_ATP-bd"/>
</dbReference>
<dbReference type="GO" id="GO:0022857">
    <property type="term" value="F:transmembrane transporter activity"/>
    <property type="evidence" value="ECO:0007669"/>
    <property type="project" value="InterPro"/>
</dbReference>
<dbReference type="GO" id="GO:0005524">
    <property type="term" value="F:ATP binding"/>
    <property type="evidence" value="ECO:0007669"/>
    <property type="project" value="UniProtKB-KW"/>
</dbReference>
<evidence type="ECO:0000256" key="3">
    <source>
        <dbReference type="ARBA" id="ARBA00022748"/>
    </source>
</evidence>
<dbReference type="GO" id="GO:0016887">
    <property type="term" value="F:ATP hydrolysis activity"/>
    <property type="evidence" value="ECO:0007669"/>
    <property type="project" value="InterPro"/>
</dbReference>
<protein>
    <submittedName>
        <fullName evidence="8">Cytochrome c biogenesis ATP-binding export protein CcmA</fullName>
    </submittedName>
</protein>
<keyword evidence="2" id="KW-0547">Nucleotide-binding</keyword>
<keyword evidence="5" id="KW-1278">Translocase</keyword>
<accession>A0A917WK15</accession>
<gene>
    <name evidence="8" type="primary">ccmA</name>
    <name evidence="8" type="ORF">GCM10011534_37060</name>
</gene>
<keyword evidence="9" id="KW-1185">Reference proteome</keyword>
<evidence type="ECO:0000256" key="2">
    <source>
        <dbReference type="ARBA" id="ARBA00022741"/>
    </source>
</evidence>
<organism evidence="8 9">
    <name type="scientific">Pseudooceanicola nanhaiensis</name>
    <dbReference type="NCBI Taxonomy" id="375761"/>
    <lineage>
        <taxon>Bacteria</taxon>
        <taxon>Pseudomonadati</taxon>
        <taxon>Pseudomonadota</taxon>
        <taxon>Alphaproteobacteria</taxon>
        <taxon>Rhodobacterales</taxon>
        <taxon>Paracoccaceae</taxon>
        <taxon>Pseudooceanicola</taxon>
    </lineage>
</organism>
<dbReference type="InterPro" id="IPR017871">
    <property type="entry name" value="ABC_transporter-like_CS"/>
</dbReference>
<evidence type="ECO:0000256" key="5">
    <source>
        <dbReference type="ARBA" id="ARBA00022967"/>
    </source>
</evidence>
<evidence type="ECO:0000256" key="6">
    <source>
        <dbReference type="ARBA" id="ARBA00023136"/>
    </source>
</evidence>